<evidence type="ECO:0000313" key="4">
    <source>
        <dbReference type="EMBL" id="QSQ20207.1"/>
    </source>
</evidence>
<protein>
    <submittedName>
        <fullName evidence="4">Glycosyltransferase family 4 protein</fullName>
    </submittedName>
</protein>
<dbReference type="Pfam" id="PF00534">
    <property type="entry name" value="Glycos_transf_1"/>
    <property type="match status" value="1"/>
</dbReference>
<dbReference type="RefSeq" id="WP_206721788.1">
    <property type="nucleotide sequence ID" value="NZ_CP071090.1"/>
</dbReference>
<dbReference type="InterPro" id="IPR028098">
    <property type="entry name" value="Glyco_trans_4-like_N"/>
</dbReference>
<sequence>MRVLLGIHHPLDANLGAPGVTLALGRALAALGCEVDYYSYQEAFPGVPWYGSWHGVRFPWKLAAHLAREAHRYDVLDITTGDAWAWARLGRPGARARHALVTRSHGLEHVVSEQLHADAREGRATLSWKYPLYHGGFRLWEVRQSLLLADHAVLLNARDAAYSRERLGVPASKLSVIPHGLDEVFLGLPPPRRVADSVSERAPLRVAFVGSWIQRKGREEVVAVARELTARGVPFRLSLYGTGLGVDEVLGSFPAAARERLTVVPRYVHTELPRLLADDEVLLFPSHSEGFGMALVEAMACGLAPVSSPVGVAPQVVRHGQTGCLIPVGDVSGLVGALCGFADQREQLQALRQAAQHEVRNLTWRDIGARTLSLYETLLGNQRKP</sequence>
<dbReference type="CDD" id="cd03801">
    <property type="entry name" value="GT4_PimA-like"/>
    <property type="match status" value="1"/>
</dbReference>
<feature type="domain" description="Glycosyl transferase family 1" evidence="2">
    <location>
        <begin position="205"/>
        <end position="356"/>
    </location>
</feature>
<dbReference type="Gene3D" id="3.40.50.2000">
    <property type="entry name" value="Glycogen Phosphorylase B"/>
    <property type="match status" value="2"/>
</dbReference>
<keyword evidence="5" id="KW-1185">Reference proteome</keyword>
<gene>
    <name evidence="4" type="ORF">JY651_33750</name>
</gene>
<feature type="domain" description="Glycosyltransferase subfamily 4-like N-terminal" evidence="3">
    <location>
        <begin position="20"/>
        <end position="182"/>
    </location>
</feature>
<organism evidence="4 5">
    <name type="scientific">Pyxidicoccus parkwayensis</name>
    <dbReference type="NCBI Taxonomy" id="2813578"/>
    <lineage>
        <taxon>Bacteria</taxon>
        <taxon>Pseudomonadati</taxon>
        <taxon>Myxococcota</taxon>
        <taxon>Myxococcia</taxon>
        <taxon>Myxococcales</taxon>
        <taxon>Cystobacterineae</taxon>
        <taxon>Myxococcaceae</taxon>
        <taxon>Pyxidicoccus</taxon>
    </lineage>
</organism>
<evidence type="ECO:0000259" key="3">
    <source>
        <dbReference type="Pfam" id="PF13439"/>
    </source>
</evidence>
<accession>A0ABX7NMX1</accession>
<dbReference type="Proteomes" id="UP000662747">
    <property type="component" value="Chromosome"/>
</dbReference>
<dbReference type="PANTHER" id="PTHR46401:SF2">
    <property type="entry name" value="GLYCOSYLTRANSFERASE WBBK-RELATED"/>
    <property type="match status" value="1"/>
</dbReference>
<proteinExistence type="predicted"/>
<keyword evidence="1" id="KW-0808">Transferase</keyword>
<evidence type="ECO:0000259" key="2">
    <source>
        <dbReference type="Pfam" id="PF00534"/>
    </source>
</evidence>
<evidence type="ECO:0000313" key="5">
    <source>
        <dbReference type="Proteomes" id="UP000662747"/>
    </source>
</evidence>
<dbReference type="Pfam" id="PF13439">
    <property type="entry name" value="Glyco_transf_4"/>
    <property type="match status" value="1"/>
</dbReference>
<dbReference type="InterPro" id="IPR001296">
    <property type="entry name" value="Glyco_trans_1"/>
</dbReference>
<evidence type="ECO:0000256" key="1">
    <source>
        <dbReference type="ARBA" id="ARBA00022679"/>
    </source>
</evidence>
<reference evidence="4 5" key="1">
    <citation type="submission" date="2021-02" db="EMBL/GenBank/DDBJ databases">
        <title>De Novo genome assembly of isolated myxobacteria.</title>
        <authorList>
            <person name="Stevens D.C."/>
        </authorList>
    </citation>
    <scope>NUCLEOTIDE SEQUENCE [LARGE SCALE GENOMIC DNA]</scope>
    <source>
        <strain evidence="5">SCPEA02</strain>
    </source>
</reference>
<dbReference type="SUPFAM" id="SSF53756">
    <property type="entry name" value="UDP-Glycosyltransferase/glycogen phosphorylase"/>
    <property type="match status" value="1"/>
</dbReference>
<dbReference type="PANTHER" id="PTHR46401">
    <property type="entry name" value="GLYCOSYLTRANSFERASE WBBK-RELATED"/>
    <property type="match status" value="1"/>
</dbReference>
<dbReference type="EMBL" id="CP071090">
    <property type="protein sequence ID" value="QSQ20207.1"/>
    <property type="molecule type" value="Genomic_DNA"/>
</dbReference>
<name>A0ABX7NMX1_9BACT</name>